<keyword evidence="4" id="KW-0539">Nucleus</keyword>
<comment type="caution">
    <text evidence="6">The sequence shown here is derived from an EMBL/GenBank/DDBJ whole genome shotgun (WGS) entry which is preliminary data.</text>
</comment>
<keyword evidence="2" id="KW-0805">Transcription regulation</keyword>
<organism evidence="6 7">
    <name type="scientific">Carnegiea gigantea</name>
    <dbReference type="NCBI Taxonomy" id="171969"/>
    <lineage>
        <taxon>Eukaryota</taxon>
        <taxon>Viridiplantae</taxon>
        <taxon>Streptophyta</taxon>
        <taxon>Embryophyta</taxon>
        <taxon>Tracheophyta</taxon>
        <taxon>Spermatophyta</taxon>
        <taxon>Magnoliopsida</taxon>
        <taxon>eudicotyledons</taxon>
        <taxon>Gunneridae</taxon>
        <taxon>Pentapetalae</taxon>
        <taxon>Caryophyllales</taxon>
        <taxon>Cactineae</taxon>
        <taxon>Cactaceae</taxon>
        <taxon>Cactoideae</taxon>
        <taxon>Echinocereeae</taxon>
        <taxon>Carnegiea</taxon>
    </lineage>
</organism>
<evidence type="ECO:0000313" key="6">
    <source>
        <dbReference type="EMBL" id="KAJ8426652.1"/>
    </source>
</evidence>
<evidence type="ECO:0000256" key="1">
    <source>
        <dbReference type="ARBA" id="ARBA00004123"/>
    </source>
</evidence>
<dbReference type="GO" id="GO:0005634">
    <property type="term" value="C:nucleus"/>
    <property type="evidence" value="ECO:0007669"/>
    <property type="project" value="UniProtKB-SubCell"/>
</dbReference>
<proteinExistence type="predicted"/>
<dbReference type="PROSITE" id="PS50888">
    <property type="entry name" value="BHLH"/>
    <property type="match status" value="1"/>
</dbReference>
<reference evidence="6" key="1">
    <citation type="submission" date="2022-04" db="EMBL/GenBank/DDBJ databases">
        <title>Carnegiea gigantea Genome sequencing and assembly v2.</title>
        <authorList>
            <person name="Copetti D."/>
            <person name="Sanderson M.J."/>
            <person name="Burquez A."/>
            <person name="Wojciechowski M.F."/>
        </authorList>
    </citation>
    <scope>NUCLEOTIDE SEQUENCE</scope>
    <source>
        <strain evidence="6">SGP5-SGP5p</strain>
        <tissue evidence="6">Aerial part</tissue>
    </source>
</reference>
<dbReference type="EMBL" id="JAKOGI010001257">
    <property type="protein sequence ID" value="KAJ8426652.1"/>
    <property type="molecule type" value="Genomic_DNA"/>
</dbReference>
<gene>
    <name evidence="6" type="ORF">Cgig2_029836</name>
</gene>
<dbReference type="PANTHER" id="PTHR36066">
    <property type="entry name" value="TRANSCRIPTION FACTOR BHLH145"/>
    <property type="match status" value="1"/>
</dbReference>
<name>A0A9Q1GS27_9CARY</name>
<dbReference type="Gene3D" id="4.10.280.10">
    <property type="entry name" value="Helix-loop-helix DNA-binding domain"/>
    <property type="match status" value="1"/>
</dbReference>
<keyword evidence="7" id="KW-1185">Reference proteome</keyword>
<evidence type="ECO:0000256" key="2">
    <source>
        <dbReference type="ARBA" id="ARBA00023015"/>
    </source>
</evidence>
<dbReference type="Proteomes" id="UP001153076">
    <property type="component" value="Unassembled WGS sequence"/>
</dbReference>
<evidence type="ECO:0000259" key="5">
    <source>
        <dbReference type="PROSITE" id="PS50888"/>
    </source>
</evidence>
<dbReference type="Pfam" id="PF23173">
    <property type="entry name" value="bHLH_SAC51"/>
    <property type="match status" value="1"/>
</dbReference>
<sequence length="442" mass="48104">MVCQTAGQTRFRALKHENGVSSCAPIIVRVIACFQPLRECQAEYFRHLLKPVTAITNQGFESNLIVVGICFWLMEKDVESWIREWRPDGQFPNAKSPKLPCDVGMQNGVPSAVHCIDAIPSNCPLPAFGFSGLCNLKPAQLDQHHGWPWFGQGFIPDLVRRDKLMRKTNLPGEVRLIVNQNGGEVNSPIVADNGRAPKQFLVFDQSGDKTTMIFSSGIGTAIQLLGSLRPKGTGNCNVNGDEIGMGSSGNNQAEPNLTGELDEGYGIDAGSEMHEDTEEINALLYSDGEDYYGEDGEETSTGHSPSTMTAYEKQDWLEEEDDMGEVASSVGPVKRQKLSDGGYEVASVPKTASYVKPNRSLEHEEDTESCCGGGELPLGTGNVGSLLGNKRARREKIRETVSILQSIIPGGEGKDAVMVLDEAINYLRTLRFKAESLGLSAF</sequence>
<dbReference type="InterPro" id="IPR011598">
    <property type="entry name" value="bHLH_dom"/>
</dbReference>
<dbReference type="GO" id="GO:0046983">
    <property type="term" value="F:protein dimerization activity"/>
    <property type="evidence" value="ECO:0007669"/>
    <property type="project" value="InterPro"/>
</dbReference>
<dbReference type="OrthoDB" id="777433at2759"/>
<evidence type="ECO:0000256" key="3">
    <source>
        <dbReference type="ARBA" id="ARBA00023163"/>
    </source>
</evidence>
<evidence type="ECO:0000256" key="4">
    <source>
        <dbReference type="ARBA" id="ARBA00023242"/>
    </source>
</evidence>
<dbReference type="CDD" id="cd18917">
    <property type="entry name" value="bHLH_AtSAC51_like"/>
    <property type="match status" value="1"/>
</dbReference>
<dbReference type="InterPro" id="IPR037546">
    <property type="entry name" value="SAC51-like"/>
</dbReference>
<dbReference type="InterPro" id="IPR036638">
    <property type="entry name" value="HLH_DNA-bd_sf"/>
</dbReference>
<feature type="domain" description="BHLH" evidence="5">
    <location>
        <begin position="381"/>
        <end position="430"/>
    </location>
</feature>
<dbReference type="SUPFAM" id="SSF47459">
    <property type="entry name" value="HLH, helix-loop-helix DNA-binding domain"/>
    <property type="match status" value="1"/>
</dbReference>
<dbReference type="AlphaFoldDB" id="A0A9Q1GS27"/>
<protein>
    <recommendedName>
        <fullName evidence="5">BHLH domain-containing protein</fullName>
    </recommendedName>
</protein>
<comment type="subcellular location">
    <subcellularLocation>
        <location evidence="1">Nucleus</location>
    </subcellularLocation>
</comment>
<dbReference type="PANTHER" id="PTHR36066:SF2">
    <property type="entry name" value="TRANSCRIPTION FACTOR BHLH145"/>
    <property type="match status" value="1"/>
</dbReference>
<keyword evidence="3" id="KW-0804">Transcription</keyword>
<evidence type="ECO:0000313" key="7">
    <source>
        <dbReference type="Proteomes" id="UP001153076"/>
    </source>
</evidence>
<accession>A0A9Q1GS27</accession>